<accession>A0ABU5C584</accession>
<sequence>MSGEDEPFEDLNILGKTRFVAVIAFLIGIIFDILKRSFCLQRWITTTAP</sequence>
<feature type="transmembrane region" description="Helical" evidence="1">
    <location>
        <begin position="17"/>
        <end position="34"/>
    </location>
</feature>
<keyword evidence="1" id="KW-0812">Transmembrane</keyword>
<proteinExistence type="predicted"/>
<dbReference type="RefSeq" id="WP_390354610.1">
    <property type="nucleotide sequence ID" value="NZ_JBHUIZ010000005.1"/>
</dbReference>
<reference evidence="2 3" key="1">
    <citation type="submission" date="2023-10" db="EMBL/GenBank/DDBJ databases">
        <title>Virgibacillus halophilus 5B73C genome.</title>
        <authorList>
            <person name="Miliotis G."/>
            <person name="Sengupta P."/>
            <person name="Hameed A."/>
            <person name="Chuvochina M."/>
            <person name="Mcdonagh F."/>
            <person name="Simpson A.C."/>
            <person name="Singh N.K."/>
            <person name="Rekha P.D."/>
            <person name="Raman K."/>
            <person name="Hugenholtz P."/>
            <person name="Venkateswaran K."/>
        </authorList>
    </citation>
    <scope>NUCLEOTIDE SEQUENCE [LARGE SCALE GENOMIC DNA]</scope>
    <source>
        <strain evidence="2 3">5B73C</strain>
    </source>
</reference>
<protein>
    <submittedName>
        <fullName evidence="2">Uncharacterized protein</fullName>
    </submittedName>
</protein>
<evidence type="ECO:0000313" key="2">
    <source>
        <dbReference type="EMBL" id="MDY0394488.1"/>
    </source>
</evidence>
<dbReference type="Proteomes" id="UP001281447">
    <property type="component" value="Unassembled WGS sequence"/>
</dbReference>
<dbReference type="EMBL" id="JAWDIP010000003">
    <property type="protein sequence ID" value="MDY0394488.1"/>
    <property type="molecule type" value="Genomic_DNA"/>
</dbReference>
<organism evidence="2 3">
    <name type="scientific">Tigheibacillus halophilus</name>
    <dbReference type="NCBI Taxonomy" id="361280"/>
    <lineage>
        <taxon>Bacteria</taxon>
        <taxon>Bacillati</taxon>
        <taxon>Bacillota</taxon>
        <taxon>Bacilli</taxon>
        <taxon>Bacillales</taxon>
        <taxon>Bacillaceae</taxon>
        <taxon>Tigheibacillus</taxon>
    </lineage>
</organism>
<keyword evidence="3" id="KW-1185">Reference proteome</keyword>
<keyword evidence="1" id="KW-0472">Membrane</keyword>
<gene>
    <name evidence="2" type="ORF">RWE15_08560</name>
</gene>
<comment type="caution">
    <text evidence="2">The sequence shown here is derived from an EMBL/GenBank/DDBJ whole genome shotgun (WGS) entry which is preliminary data.</text>
</comment>
<evidence type="ECO:0000313" key="3">
    <source>
        <dbReference type="Proteomes" id="UP001281447"/>
    </source>
</evidence>
<evidence type="ECO:0000256" key="1">
    <source>
        <dbReference type="SAM" id="Phobius"/>
    </source>
</evidence>
<keyword evidence="1" id="KW-1133">Transmembrane helix</keyword>
<name>A0ABU5C584_9BACI</name>